<feature type="signal peptide" evidence="2">
    <location>
        <begin position="1"/>
        <end position="29"/>
    </location>
</feature>
<evidence type="ECO:0000313" key="4">
    <source>
        <dbReference type="EMBL" id="RKO98777.1"/>
    </source>
</evidence>
<reference evidence="4" key="2">
    <citation type="submission" date="2018-04" db="EMBL/GenBank/DDBJ databases">
        <title>Leveraging single-cell genomics to expand the Fungal Tree of Life.</title>
        <authorList>
            <consortium name="DOE Joint Genome Institute"/>
            <person name="Ahrendt S.R."/>
            <person name="Quandt C.A."/>
            <person name="Ciobanu D."/>
            <person name="Clum A."/>
            <person name="Salamov A."/>
            <person name="Andreopoulos B."/>
            <person name="Cheng J.-F."/>
            <person name="Woyke T."/>
            <person name="Pelin A."/>
            <person name="Henrissat B."/>
            <person name="Benny G.L."/>
            <person name="Smith M.E."/>
            <person name="James T.Y."/>
            <person name="Grigoriev I.V."/>
        </authorList>
    </citation>
    <scope>NUCLEOTIDE SEQUENCE</scope>
    <source>
        <strain evidence="4">ATCC 52028</strain>
    </source>
</reference>
<dbReference type="AlphaFoldDB" id="A0A4V1ITZ5"/>
<feature type="region of interest" description="Disordered" evidence="1">
    <location>
        <begin position="53"/>
        <end position="113"/>
    </location>
</feature>
<organism evidence="4 6">
    <name type="scientific">Caulochytrium protostelioides</name>
    <dbReference type="NCBI Taxonomy" id="1555241"/>
    <lineage>
        <taxon>Eukaryota</taxon>
        <taxon>Fungi</taxon>
        <taxon>Fungi incertae sedis</taxon>
        <taxon>Chytridiomycota</taxon>
        <taxon>Chytridiomycota incertae sedis</taxon>
        <taxon>Chytridiomycetes</taxon>
        <taxon>Caulochytriales</taxon>
        <taxon>Caulochytriaceae</taxon>
        <taxon>Caulochytrium</taxon>
    </lineage>
</organism>
<protein>
    <submittedName>
        <fullName evidence="4">Uncharacterized protein</fullName>
    </submittedName>
</protein>
<sequence>MLVLQRRGGHPLALHVLVLLSIFMLAVRAMTVPNIETASGAINANMLAKVSPPGHTNALPRGSYDPLAAPGSPPPFSSSSLQSGLRMPVTGAGAHTHSPYRPPRDSSSSSSLELDAVITPETQRRMRNYLSVSTTAYSRYLKPSLYLLYGPQVEKTLFLTDGSAEVVQHRVAAPLRHLPTWLFTEPDLRGLRDLKSTGATWPEAKLVIQRLYAIRSAGATRNGQEVIGNWDLEPADKANHNRGLMTQTLANALHFNSWQAFLDVADANLAYWRGVGKAVAGLSALTSITFLTLPLTTCHVIPVNYELGSINPRPPGYRTVWPQSSIDLMDLLTTTFDNKCALIRSSISATHTHRSLHADQTIWQVLNVYRDIEPLEDLMNMFDTPKGHVEAAAKLYDIILPGVRSDKDHKESFKDLMFRLRRSLGAQDGGVYTFFNAIRSSLMDDHWLTRSLYENALTLLNEVCRPFPDSPAKPDRPRDEPSKRPWASLDHAFDRLLRLGDYIASNPLATRYKNGANAVAADLSILNAPLTNEYQYLLKMKIATEEAGVPALQQPSVLAMKSRALVSYVRARIDSGEAEGPRYSPLWLRHLDKGVKATPPTDFQAMMPFIRSGAEEYADSLFAADQLDLEQEQHAAAEEQHQRAE</sequence>
<dbReference type="Proteomes" id="UP000274922">
    <property type="component" value="Unassembled WGS sequence"/>
</dbReference>
<keyword evidence="6" id="KW-1185">Reference proteome</keyword>
<proteinExistence type="predicted"/>
<dbReference type="Proteomes" id="UP000268535">
    <property type="component" value="Unassembled WGS sequence"/>
</dbReference>
<keyword evidence="2" id="KW-0732">Signal</keyword>
<reference evidence="3" key="3">
    <citation type="submission" date="2018-08" db="EMBL/GenBank/DDBJ databases">
        <title>Leveraging single-cell genomics to expand the Fungal Tree of Life.</title>
        <authorList>
            <consortium name="DOE Joint Genome Institute"/>
            <person name="Ahrendt S.R."/>
            <person name="Quandt C.A."/>
            <person name="Ciobanu D."/>
            <person name="Clum A."/>
            <person name="Salamov A."/>
            <person name="Andreopoulos B."/>
            <person name="Cheng J.-F."/>
            <person name="Woyke T."/>
            <person name="Pelin A."/>
            <person name="Henrissat B."/>
            <person name="Reynolds N."/>
            <person name="Benny G.L."/>
            <person name="Smith M.E."/>
            <person name="James T.Y."/>
            <person name="Grigoriev I.V."/>
        </authorList>
    </citation>
    <scope>NUCLEOTIDE SEQUENCE</scope>
    <source>
        <strain evidence="3">ATCC 52028</strain>
    </source>
</reference>
<gene>
    <name evidence="3" type="ORF">CAUPRSCDRAFT_10772</name>
    <name evidence="4" type="ORF">CXG81DRAFT_21055</name>
</gene>
<dbReference type="EMBL" id="ML009229">
    <property type="protein sequence ID" value="RKO97562.1"/>
    <property type="molecule type" value="Genomic_DNA"/>
</dbReference>
<feature type="chain" id="PRO_5036360047" evidence="2">
    <location>
        <begin position="30"/>
        <end position="645"/>
    </location>
</feature>
<evidence type="ECO:0000313" key="6">
    <source>
        <dbReference type="Proteomes" id="UP000274922"/>
    </source>
</evidence>
<reference evidence="5 6" key="1">
    <citation type="journal article" date="2018" name="Nat. Microbiol.">
        <title>Leveraging single-cell genomics to expand the fungal tree of life.</title>
        <authorList>
            <person name="Ahrendt S.R."/>
            <person name="Quandt C.A."/>
            <person name="Ciobanu D."/>
            <person name="Clum A."/>
            <person name="Salamov A."/>
            <person name="Andreopoulos B."/>
            <person name="Cheng J.F."/>
            <person name="Woyke T."/>
            <person name="Pelin A."/>
            <person name="Henrissat B."/>
            <person name="Reynolds N.K."/>
            <person name="Benny G.L."/>
            <person name="Smith M.E."/>
            <person name="James T.Y."/>
            <person name="Grigoriev I.V."/>
        </authorList>
    </citation>
    <scope>NUCLEOTIDE SEQUENCE [LARGE SCALE GENOMIC DNA]</scope>
    <source>
        <strain evidence="5 6">ATCC 52028</strain>
    </source>
</reference>
<evidence type="ECO:0000256" key="1">
    <source>
        <dbReference type="SAM" id="MobiDB-lite"/>
    </source>
</evidence>
<evidence type="ECO:0000313" key="3">
    <source>
        <dbReference type="EMBL" id="RKO97562.1"/>
    </source>
</evidence>
<evidence type="ECO:0000256" key="2">
    <source>
        <dbReference type="SAM" id="SignalP"/>
    </source>
</evidence>
<evidence type="ECO:0000313" key="5">
    <source>
        <dbReference type="Proteomes" id="UP000268535"/>
    </source>
</evidence>
<dbReference type="EMBL" id="ML014364">
    <property type="protein sequence ID" value="RKO98777.1"/>
    <property type="molecule type" value="Genomic_DNA"/>
</dbReference>
<name>A0A4V1ITZ5_9FUNG</name>
<accession>A0A4V1ITZ5</accession>